<organism evidence="1 2">
    <name type="scientific">Punica granatum</name>
    <name type="common">Pomegranate</name>
    <dbReference type="NCBI Taxonomy" id="22663"/>
    <lineage>
        <taxon>Eukaryota</taxon>
        <taxon>Viridiplantae</taxon>
        <taxon>Streptophyta</taxon>
        <taxon>Embryophyta</taxon>
        <taxon>Tracheophyta</taxon>
        <taxon>Spermatophyta</taxon>
        <taxon>Magnoliopsida</taxon>
        <taxon>eudicotyledons</taxon>
        <taxon>Gunneridae</taxon>
        <taxon>Pentapetalae</taxon>
        <taxon>rosids</taxon>
        <taxon>malvids</taxon>
        <taxon>Myrtales</taxon>
        <taxon>Lythraceae</taxon>
        <taxon>Punica</taxon>
    </lineage>
</organism>
<accession>A0A2I0KS63</accession>
<sequence length="406" mass="44536">MDARLMETGFQFSRKRKKWILLLGAFGLSWYGLYRAYHLPSVAWKRRRLMKLVGAVVSVAEAVSDSSEMIGIVSKDLNEFLRSNSDEIPNSIKQISKIAKSREFTGSVTGVTQALTLGILRGYNRSSHSDGSRGSSSFADRVLDKIFTPAGSGFASVVVGSFARSLVMAFYDQTGGAGSESGAIPAWVNLLCSDKGRELIGDCIQLFVSSAIAVYLEKTMDINTYDEILAGMTNPKHDAKVQEMLVSVCNNAVETLVRTSHDVLTSPNPNGQKSPGSGLPDLAIEEYSKGEDLCSDDNDNKDNGWVTKVSSTLAVPRNKKLVLDLTGRVTSETVRSVMEFALEKACEGMVRRVNHVQETVTDRGRQVMRYVTAKSNVITTVCLSVCLHVLESAWILAPVEDDERWR</sequence>
<dbReference type="PANTHER" id="PTHR21477:SF12">
    <property type="entry name" value="PROTEIN PHLOEM PROTEIN 2-LIKE A10"/>
    <property type="match status" value="1"/>
</dbReference>
<dbReference type="PANTHER" id="PTHR21477">
    <property type="entry name" value="ZGC:172139"/>
    <property type="match status" value="1"/>
</dbReference>
<evidence type="ECO:0000313" key="2">
    <source>
        <dbReference type="Proteomes" id="UP000233551"/>
    </source>
</evidence>
<dbReference type="Proteomes" id="UP000233551">
    <property type="component" value="Unassembled WGS sequence"/>
</dbReference>
<dbReference type="OrthoDB" id="1641131at2759"/>
<name>A0A2I0KS63_PUNGR</name>
<comment type="caution">
    <text evidence="1">The sequence shown here is derived from an EMBL/GenBank/DDBJ whole genome shotgun (WGS) entry which is preliminary data.</text>
</comment>
<gene>
    <name evidence="1" type="ORF">CRG98_008334</name>
</gene>
<dbReference type="AlphaFoldDB" id="A0A2I0KS63"/>
<dbReference type="EMBL" id="PGOL01000385">
    <property type="protein sequence ID" value="PKI71334.1"/>
    <property type="molecule type" value="Genomic_DNA"/>
</dbReference>
<evidence type="ECO:0000313" key="1">
    <source>
        <dbReference type="EMBL" id="PKI71334.1"/>
    </source>
</evidence>
<reference evidence="1 2" key="1">
    <citation type="submission" date="2017-11" db="EMBL/GenBank/DDBJ databases">
        <title>De-novo sequencing of pomegranate (Punica granatum L.) genome.</title>
        <authorList>
            <person name="Akparov Z."/>
            <person name="Amiraslanov A."/>
            <person name="Hajiyeva S."/>
            <person name="Abbasov M."/>
            <person name="Kaur K."/>
            <person name="Hamwieh A."/>
            <person name="Solovyev V."/>
            <person name="Salamov A."/>
            <person name="Braich B."/>
            <person name="Kosarev P."/>
            <person name="Mahmoud A."/>
            <person name="Hajiyev E."/>
            <person name="Babayeva S."/>
            <person name="Izzatullayeva V."/>
            <person name="Mammadov A."/>
            <person name="Mammadov A."/>
            <person name="Sharifova S."/>
            <person name="Ojaghi J."/>
            <person name="Eynullazada K."/>
            <person name="Bayramov B."/>
            <person name="Abdulazimova A."/>
            <person name="Shahmuradov I."/>
        </authorList>
    </citation>
    <scope>NUCLEOTIDE SEQUENCE [LARGE SCALE GENOMIC DNA]</scope>
    <source>
        <strain evidence="2">cv. AG2017</strain>
        <tissue evidence="1">Leaf</tissue>
    </source>
</reference>
<keyword evidence="2" id="KW-1185">Reference proteome</keyword>
<dbReference type="InterPro" id="IPR019141">
    <property type="entry name" value="DUF2045"/>
</dbReference>
<dbReference type="GeneID" id="116200728"/>
<protein>
    <submittedName>
        <fullName evidence="1">Uncharacterized protein</fullName>
    </submittedName>
</protein>
<proteinExistence type="predicted"/>